<gene>
    <name evidence="1" type="ORF">JX360_04600</name>
</gene>
<organism evidence="1 2">
    <name type="scientific">Thermostichus vulcanus str. 'Rupite'</name>
    <dbReference type="NCBI Taxonomy" id="2813851"/>
    <lineage>
        <taxon>Bacteria</taxon>
        <taxon>Bacillati</taxon>
        <taxon>Cyanobacteriota</taxon>
        <taxon>Cyanophyceae</taxon>
        <taxon>Thermostichales</taxon>
        <taxon>Thermostichaceae</taxon>
        <taxon>Thermostichus</taxon>
    </lineage>
</organism>
<accession>A0ABT0C905</accession>
<dbReference type="Proteomes" id="UP000830835">
    <property type="component" value="Unassembled WGS sequence"/>
</dbReference>
<name>A0ABT0C905_THEVL</name>
<reference evidence="1" key="1">
    <citation type="submission" date="2021-02" db="EMBL/GenBank/DDBJ databases">
        <title>The CRISPR/cas machinery reduction and long-range gene transfer in the hot spring cyanobacterium Synechococcus.</title>
        <authorList>
            <person name="Dvorak P."/>
            <person name="Jahodarova E."/>
            <person name="Hasler P."/>
            <person name="Poulickova A."/>
        </authorList>
    </citation>
    <scope>NUCLEOTIDE SEQUENCE</scope>
    <source>
        <strain evidence="1">Rupite</strain>
    </source>
</reference>
<comment type="caution">
    <text evidence="1">The sequence shown here is derived from an EMBL/GenBank/DDBJ whole genome shotgun (WGS) entry which is preliminary data.</text>
</comment>
<evidence type="ECO:0000313" key="2">
    <source>
        <dbReference type="Proteomes" id="UP000830835"/>
    </source>
</evidence>
<keyword evidence="2" id="KW-1185">Reference proteome</keyword>
<evidence type="ECO:0000313" key="1">
    <source>
        <dbReference type="EMBL" id="MCJ2542189.1"/>
    </source>
</evidence>
<protein>
    <submittedName>
        <fullName evidence="1">Uncharacterized protein</fullName>
    </submittedName>
</protein>
<sequence>MTLEIPLEESVQGFFARLNWDNRPLQVRSVPMPFLLVREQFGSIPWAGDPLDLAARSLGSLAAVPEPEPEEDQITLADLFSMF</sequence>
<proteinExistence type="predicted"/>
<dbReference type="RefSeq" id="WP_244349418.1">
    <property type="nucleotide sequence ID" value="NZ_JAFIRA010000007.1"/>
</dbReference>
<dbReference type="EMBL" id="JAFIRA010000007">
    <property type="protein sequence ID" value="MCJ2542189.1"/>
    <property type="molecule type" value="Genomic_DNA"/>
</dbReference>